<keyword evidence="5" id="KW-1185">Reference proteome</keyword>
<dbReference type="EMBL" id="CP133218">
    <property type="protein sequence ID" value="WML91314.1"/>
    <property type="molecule type" value="Genomic_DNA"/>
</dbReference>
<keyword evidence="2" id="KW-0732">Signal</keyword>
<dbReference type="Pfam" id="PF14240">
    <property type="entry name" value="YHYH"/>
    <property type="match status" value="1"/>
</dbReference>
<dbReference type="RefSeq" id="WP_308896065.1">
    <property type="nucleotide sequence ID" value="NZ_CP133218.1"/>
</dbReference>
<evidence type="ECO:0000313" key="5">
    <source>
        <dbReference type="Proteomes" id="UP001236657"/>
    </source>
</evidence>
<dbReference type="Proteomes" id="UP001236657">
    <property type="component" value="Chromosome"/>
</dbReference>
<proteinExistence type="predicted"/>
<evidence type="ECO:0000259" key="3">
    <source>
        <dbReference type="Pfam" id="PF14240"/>
    </source>
</evidence>
<dbReference type="InterPro" id="IPR025924">
    <property type="entry name" value="YHYH_dom"/>
</dbReference>
<feature type="region of interest" description="Disordered" evidence="1">
    <location>
        <begin position="339"/>
        <end position="359"/>
    </location>
</feature>
<protein>
    <submittedName>
        <fullName evidence="4">YHYH protein</fullName>
    </submittedName>
</protein>
<dbReference type="PROSITE" id="PS51257">
    <property type="entry name" value="PROKAR_LIPOPROTEIN"/>
    <property type="match status" value="1"/>
</dbReference>
<sequence length="359" mass="36568">MKIKYGSTFLGMILVAGLSGCGGSSSSTITTETSADTTSTDTTTVSTVVSTADATEGPNPNLFVSGALVEDATTEDCVLSGGTKTTCYRISVKGVPANHAVGPFCPPTITSTATEGGIWLDGSGETYDVDGNFIVNLPTLYSDASWQLYDPATGKVKITDTQVACEAAAQPNVAAEYQNYCVECSLDYVNGGISETVLIPKTPVPLATPATLNGNVGISLTGVTFALAAPVDAILSAYTIAAFDDCGGHVNPNVGYHYHAATGCTESAIQEDGHATLLGYAMDGYGIYANKNPTGNDDTDLDQCRGHTDAIRGFHYHAAPAGDNAFIGCFHGEQGTSASAAAAGAPPAGGVPPTGLPPQ</sequence>
<name>A0ABY9MRM7_9GAMM</name>
<feature type="compositionally biased region" description="Low complexity" evidence="1">
    <location>
        <begin position="339"/>
        <end position="353"/>
    </location>
</feature>
<reference evidence="4 5" key="1">
    <citation type="submission" date="2023-08" db="EMBL/GenBank/DDBJ databases">
        <title>New molecular markers tilS and rpoB for phylogenetic and monitoring studies of the genus Thiothrix biodiversity.</title>
        <authorList>
            <person name="Ravin N.V."/>
            <person name="Smolyakov D."/>
            <person name="Markov N.D."/>
            <person name="Beletsky A.V."/>
            <person name="Mardanov A.V."/>
            <person name="Rudenko T.S."/>
            <person name="Grabovich M.Y."/>
        </authorList>
    </citation>
    <scope>NUCLEOTIDE SEQUENCE [LARGE SCALE GENOMIC DNA]</scope>
    <source>
        <strain evidence="4 5">MK1</strain>
    </source>
</reference>
<feature type="domain" description="YHYH" evidence="3">
    <location>
        <begin position="199"/>
        <end position="295"/>
    </location>
</feature>
<feature type="chain" id="PRO_5047235028" evidence="2">
    <location>
        <begin position="22"/>
        <end position="359"/>
    </location>
</feature>
<accession>A0ABY9MRM7</accession>
<evidence type="ECO:0000256" key="1">
    <source>
        <dbReference type="SAM" id="MobiDB-lite"/>
    </source>
</evidence>
<feature type="signal peptide" evidence="2">
    <location>
        <begin position="1"/>
        <end position="21"/>
    </location>
</feature>
<organism evidence="4 5">
    <name type="scientific">Thiothrix lacustris</name>
    <dbReference type="NCBI Taxonomy" id="525917"/>
    <lineage>
        <taxon>Bacteria</taxon>
        <taxon>Pseudomonadati</taxon>
        <taxon>Pseudomonadota</taxon>
        <taxon>Gammaproteobacteria</taxon>
        <taxon>Thiotrichales</taxon>
        <taxon>Thiotrichaceae</taxon>
        <taxon>Thiothrix</taxon>
    </lineage>
</organism>
<evidence type="ECO:0000256" key="2">
    <source>
        <dbReference type="SAM" id="SignalP"/>
    </source>
</evidence>
<gene>
    <name evidence="4" type="ORF">RCF98_02925</name>
</gene>
<evidence type="ECO:0000313" key="4">
    <source>
        <dbReference type="EMBL" id="WML91314.1"/>
    </source>
</evidence>